<dbReference type="AlphaFoldDB" id="A0A538TTF8"/>
<evidence type="ECO:0000313" key="2">
    <source>
        <dbReference type="EMBL" id="TMQ66884.1"/>
    </source>
</evidence>
<name>A0A538TTF8_UNCEI</name>
<keyword evidence="1" id="KW-0732">Signal</keyword>
<dbReference type="EMBL" id="VBOZ01000007">
    <property type="protein sequence ID" value="TMQ66884.1"/>
    <property type="molecule type" value="Genomic_DNA"/>
</dbReference>
<sequence>MRVHDRLPALALAGVLALSLCSCQTLAGKGGSPKEFEELKQALADNRAGLNRAVAAGEIDGVSRSLQGISTRFDEIWAKSSAMNLVDREHLAIELASGRRMLTSINQWVNSTDMDAIRSEVEKLNPVLDDVDTLLDHTIRATAADNPAPEGS</sequence>
<organism evidence="2 3">
    <name type="scientific">Eiseniibacteriota bacterium</name>
    <dbReference type="NCBI Taxonomy" id="2212470"/>
    <lineage>
        <taxon>Bacteria</taxon>
        <taxon>Candidatus Eiseniibacteriota</taxon>
    </lineage>
</organism>
<gene>
    <name evidence="2" type="ORF">E6K79_01125</name>
</gene>
<dbReference type="Proteomes" id="UP000317691">
    <property type="component" value="Unassembled WGS sequence"/>
</dbReference>
<reference evidence="2 3" key="1">
    <citation type="journal article" date="2019" name="Nat. Microbiol.">
        <title>Mediterranean grassland soil C-N compound turnover is dependent on rainfall and depth, and is mediated by genomically divergent microorganisms.</title>
        <authorList>
            <person name="Diamond S."/>
            <person name="Andeer P.F."/>
            <person name="Li Z."/>
            <person name="Crits-Christoph A."/>
            <person name="Burstein D."/>
            <person name="Anantharaman K."/>
            <person name="Lane K.R."/>
            <person name="Thomas B.C."/>
            <person name="Pan C."/>
            <person name="Northen T.R."/>
            <person name="Banfield J.F."/>
        </authorList>
    </citation>
    <scope>NUCLEOTIDE SEQUENCE [LARGE SCALE GENOMIC DNA]</scope>
    <source>
        <strain evidence="2">WS_9</strain>
    </source>
</reference>
<proteinExistence type="predicted"/>
<evidence type="ECO:0000256" key="1">
    <source>
        <dbReference type="SAM" id="SignalP"/>
    </source>
</evidence>
<feature type="signal peptide" evidence="1">
    <location>
        <begin position="1"/>
        <end position="27"/>
    </location>
</feature>
<dbReference type="PROSITE" id="PS51257">
    <property type="entry name" value="PROKAR_LIPOPROTEIN"/>
    <property type="match status" value="1"/>
</dbReference>
<accession>A0A538TTF8</accession>
<evidence type="ECO:0000313" key="3">
    <source>
        <dbReference type="Proteomes" id="UP000317691"/>
    </source>
</evidence>
<protein>
    <submittedName>
        <fullName evidence="2">Uncharacterized protein</fullName>
    </submittedName>
</protein>
<feature type="chain" id="PRO_5022147705" evidence="1">
    <location>
        <begin position="28"/>
        <end position="152"/>
    </location>
</feature>
<comment type="caution">
    <text evidence="2">The sequence shown here is derived from an EMBL/GenBank/DDBJ whole genome shotgun (WGS) entry which is preliminary data.</text>
</comment>